<evidence type="ECO:0000256" key="2">
    <source>
        <dbReference type="ARBA" id="ARBA00022448"/>
    </source>
</evidence>
<name>A0ABS8G9K3_9ALTE</name>
<evidence type="ECO:0000256" key="10">
    <source>
        <dbReference type="ARBA" id="ARBA00023237"/>
    </source>
</evidence>
<dbReference type="PANTHER" id="PTHR32552">
    <property type="entry name" value="FERRICHROME IRON RECEPTOR-RELATED"/>
    <property type="match status" value="1"/>
</dbReference>
<evidence type="ECO:0000256" key="3">
    <source>
        <dbReference type="ARBA" id="ARBA00022452"/>
    </source>
</evidence>
<evidence type="ECO:0000256" key="7">
    <source>
        <dbReference type="ARBA" id="ARBA00023065"/>
    </source>
</evidence>
<evidence type="ECO:0000256" key="6">
    <source>
        <dbReference type="ARBA" id="ARBA00023004"/>
    </source>
</evidence>
<dbReference type="Proteomes" id="UP001520878">
    <property type="component" value="Unassembled WGS sequence"/>
</dbReference>
<keyword evidence="2 11" id="KW-0813">Transport</keyword>
<feature type="domain" description="TonB-dependent receptor plug" evidence="15">
    <location>
        <begin position="50"/>
        <end position="157"/>
    </location>
</feature>
<feature type="domain" description="TonB-dependent receptor-like beta-barrel" evidence="14">
    <location>
        <begin position="182"/>
        <end position="609"/>
    </location>
</feature>
<dbReference type="InterPro" id="IPR037066">
    <property type="entry name" value="Plug_dom_sf"/>
</dbReference>
<keyword evidence="9 11" id="KW-0472">Membrane</keyword>
<reference evidence="16 17" key="1">
    <citation type="submission" date="2021-10" db="EMBL/GenBank/DDBJ databases">
        <title>Draft genome of Aestuariibacter halophilus JC2043.</title>
        <authorList>
            <person name="Emsley S.A."/>
            <person name="Pfannmuller K.M."/>
            <person name="Ushijima B."/>
            <person name="Saw J.H."/>
            <person name="Videau P."/>
        </authorList>
    </citation>
    <scope>NUCLEOTIDE SEQUENCE [LARGE SCALE GENOMIC DNA]</scope>
    <source>
        <strain evidence="16 17">JC2043</strain>
    </source>
</reference>
<keyword evidence="6" id="KW-0408">Iron</keyword>
<keyword evidence="17" id="KW-1185">Reference proteome</keyword>
<keyword evidence="8 12" id="KW-0798">TonB box</keyword>
<dbReference type="InterPro" id="IPR036942">
    <property type="entry name" value="Beta-barrel_TonB_sf"/>
</dbReference>
<feature type="signal peptide" evidence="13">
    <location>
        <begin position="1"/>
        <end position="23"/>
    </location>
</feature>
<dbReference type="Gene3D" id="2.40.170.20">
    <property type="entry name" value="TonB-dependent receptor, beta-barrel domain"/>
    <property type="match status" value="1"/>
</dbReference>
<evidence type="ECO:0000256" key="9">
    <source>
        <dbReference type="ARBA" id="ARBA00023136"/>
    </source>
</evidence>
<dbReference type="Gene3D" id="2.170.130.10">
    <property type="entry name" value="TonB-dependent receptor, plug domain"/>
    <property type="match status" value="1"/>
</dbReference>
<dbReference type="EMBL" id="JAJEWP010000002">
    <property type="protein sequence ID" value="MCC2616404.1"/>
    <property type="molecule type" value="Genomic_DNA"/>
</dbReference>
<keyword evidence="4" id="KW-0410">Iron transport</keyword>
<comment type="subcellular location">
    <subcellularLocation>
        <location evidence="1 11">Cell outer membrane</location>
        <topology evidence="1 11">Multi-pass membrane protein</topology>
    </subcellularLocation>
</comment>
<evidence type="ECO:0000256" key="4">
    <source>
        <dbReference type="ARBA" id="ARBA00022496"/>
    </source>
</evidence>
<evidence type="ECO:0000259" key="14">
    <source>
        <dbReference type="Pfam" id="PF00593"/>
    </source>
</evidence>
<dbReference type="SUPFAM" id="SSF56935">
    <property type="entry name" value="Porins"/>
    <property type="match status" value="1"/>
</dbReference>
<feature type="chain" id="PRO_5047292116" evidence="13">
    <location>
        <begin position="24"/>
        <end position="635"/>
    </location>
</feature>
<keyword evidence="5 11" id="KW-0812">Transmembrane</keyword>
<protein>
    <submittedName>
        <fullName evidence="16">TonB-dependent receptor</fullName>
    </submittedName>
</protein>
<evidence type="ECO:0000256" key="8">
    <source>
        <dbReference type="ARBA" id="ARBA00023077"/>
    </source>
</evidence>
<keyword evidence="3 11" id="KW-1134">Transmembrane beta strand</keyword>
<gene>
    <name evidence="16" type="ORF">LJ739_09145</name>
</gene>
<proteinExistence type="inferred from homology"/>
<evidence type="ECO:0000313" key="17">
    <source>
        <dbReference type="Proteomes" id="UP001520878"/>
    </source>
</evidence>
<dbReference type="CDD" id="cd01347">
    <property type="entry name" value="ligand_gated_channel"/>
    <property type="match status" value="1"/>
</dbReference>
<evidence type="ECO:0000259" key="15">
    <source>
        <dbReference type="Pfam" id="PF07715"/>
    </source>
</evidence>
<sequence>MTSKFFTLAASLIAIHTTTSATAQSQPSDSQGTDAVETIVITGARSPINQQDLAASVSIIDQQLISASQATDMADLLRGVAGLSFSQSGGPGALNELRMRGNESNHVVVMIDGVPVNDAGQADIVDFAHINLSQVQRVEILKGPQSALWGSGAVGGVINIVTQAGLPSEGPSTVRLEAGESNSQRLEGSYQQRFEDSAISLSAFYRQTDGQNIALTGNEKDGYRLFGLSAGGQWLLSPNWTLNSQWHYSTGRNEFDNYVPADADNSNHLEKLTGRLVLRQNHTADWYSQWGVSINDQRNRAYASTAFSNTTDSRATRWFAQTTAQFAEGSRLTGAVEHLAQDFEQQAPASFFGDPNQQQRQHTNSVLIDGLWRFAPQWSTTLSARHDSNSVFDNGNSYRLGVSWQIMPRLRIYVSQSRAIKNPTFTELFGYTPANFIGNPDLQPERADSTEIGLNWDISQHLSAQMSLYDTKLEDEIQTVYSSDYTTSSAINQSDNSRRKGIELALSGEWADVFWSAEFAYTDAEQPLGMDGWQVEPRRAKRTAALSVTVPLWDDKGTWYTRLSYQGPQQDTDFNTFSEVTLGGYGLLNTTLSYDQTAQLQWYVKATNLLDKDYQDVAGYQGQHRNISVGGRYRF</sequence>
<comment type="caution">
    <text evidence="16">The sequence shown here is derived from an EMBL/GenBank/DDBJ whole genome shotgun (WGS) entry which is preliminary data.</text>
</comment>
<accession>A0ABS8G9K3</accession>
<evidence type="ECO:0000313" key="16">
    <source>
        <dbReference type="EMBL" id="MCC2616404.1"/>
    </source>
</evidence>
<dbReference type="InterPro" id="IPR000531">
    <property type="entry name" value="Beta-barrel_TonB"/>
</dbReference>
<comment type="similarity">
    <text evidence="11 12">Belongs to the TonB-dependent receptor family.</text>
</comment>
<keyword evidence="13" id="KW-0732">Signal</keyword>
<dbReference type="InterPro" id="IPR039426">
    <property type="entry name" value="TonB-dep_rcpt-like"/>
</dbReference>
<keyword evidence="16" id="KW-0675">Receptor</keyword>
<dbReference type="InterPro" id="IPR012910">
    <property type="entry name" value="Plug_dom"/>
</dbReference>
<dbReference type="RefSeq" id="WP_229159641.1">
    <property type="nucleotide sequence ID" value="NZ_JAJEWP010000002.1"/>
</dbReference>
<evidence type="ECO:0000256" key="11">
    <source>
        <dbReference type="PROSITE-ProRule" id="PRU01360"/>
    </source>
</evidence>
<evidence type="ECO:0000256" key="12">
    <source>
        <dbReference type="RuleBase" id="RU003357"/>
    </source>
</evidence>
<dbReference type="PROSITE" id="PS52016">
    <property type="entry name" value="TONB_DEPENDENT_REC_3"/>
    <property type="match status" value="1"/>
</dbReference>
<keyword evidence="7" id="KW-0406">Ion transport</keyword>
<dbReference type="PANTHER" id="PTHR32552:SF81">
    <property type="entry name" value="TONB-DEPENDENT OUTER MEMBRANE RECEPTOR"/>
    <property type="match status" value="1"/>
</dbReference>
<evidence type="ECO:0000256" key="1">
    <source>
        <dbReference type="ARBA" id="ARBA00004571"/>
    </source>
</evidence>
<dbReference type="Pfam" id="PF07715">
    <property type="entry name" value="Plug"/>
    <property type="match status" value="1"/>
</dbReference>
<evidence type="ECO:0000256" key="5">
    <source>
        <dbReference type="ARBA" id="ARBA00022692"/>
    </source>
</evidence>
<keyword evidence="10 11" id="KW-0998">Cell outer membrane</keyword>
<organism evidence="16 17">
    <name type="scientific">Fluctibacter halophilus</name>
    <dbReference type="NCBI Taxonomy" id="226011"/>
    <lineage>
        <taxon>Bacteria</taxon>
        <taxon>Pseudomonadati</taxon>
        <taxon>Pseudomonadota</taxon>
        <taxon>Gammaproteobacteria</taxon>
        <taxon>Alteromonadales</taxon>
        <taxon>Alteromonadaceae</taxon>
        <taxon>Fluctibacter</taxon>
    </lineage>
</organism>
<dbReference type="Pfam" id="PF00593">
    <property type="entry name" value="TonB_dep_Rec_b-barrel"/>
    <property type="match status" value="1"/>
</dbReference>
<evidence type="ECO:0000256" key="13">
    <source>
        <dbReference type="SAM" id="SignalP"/>
    </source>
</evidence>